<proteinExistence type="predicted"/>
<feature type="chain" id="PRO_5005857040" evidence="2">
    <location>
        <begin position="21"/>
        <end position="505"/>
    </location>
</feature>
<evidence type="ECO:0000256" key="1">
    <source>
        <dbReference type="SAM" id="MobiDB-lite"/>
    </source>
</evidence>
<organism evidence="4 5">
    <name type="scientific">Cyphellophora attinorum</name>
    <dbReference type="NCBI Taxonomy" id="1664694"/>
    <lineage>
        <taxon>Eukaryota</taxon>
        <taxon>Fungi</taxon>
        <taxon>Dikarya</taxon>
        <taxon>Ascomycota</taxon>
        <taxon>Pezizomycotina</taxon>
        <taxon>Eurotiomycetes</taxon>
        <taxon>Chaetothyriomycetidae</taxon>
        <taxon>Chaetothyriales</taxon>
        <taxon>Cyphellophoraceae</taxon>
        <taxon>Cyphellophora</taxon>
    </lineage>
</organism>
<feature type="region of interest" description="Disordered" evidence="1">
    <location>
        <begin position="424"/>
        <end position="446"/>
    </location>
</feature>
<dbReference type="PANTHER" id="PTHR10963">
    <property type="entry name" value="GLYCOSYL HYDROLASE-RELATED"/>
    <property type="match status" value="1"/>
</dbReference>
<dbReference type="GO" id="GO:0005975">
    <property type="term" value="P:carbohydrate metabolic process"/>
    <property type="evidence" value="ECO:0007669"/>
    <property type="project" value="InterPro"/>
</dbReference>
<evidence type="ECO:0000259" key="3">
    <source>
        <dbReference type="PROSITE" id="PS51762"/>
    </source>
</evidence>
<evidence type="ECO:0000313" key="5">
    <source>
        <dbReference type="Proteomes" id="UP000038010"/>
    </source>
</evidence>
<dbReference type="CDD" id="cd02183">
    <property type="entry name" value="GH16_fungal_CRH1_transglycosylase"/>
    <property type="match status" value="1"/>
</dbReference>
<dbReference type="STRING" id="1664694.A0A0N0NS78"/>
<dbReference type="PROSITE" id="PS51762">
    <property type="entry name" value="GH16_2"/>
    <property type="match status" value="1"/>
</dbReference>
<keyword evidence="2" id="KW-0732">Signal</keyword>
<dbReference type="GO" id="GO:0004553">
    <property type="term" value="F:hydrolase activity, hydrolyzing O-glycosyl compounds"/>
    <property type="evidence" value="ECO:0007669"/>
    <property type="project" value="InterPro"/>
</dbReference>
<dbReference type="Pfam" id="PF00722">
    <property type="entry name" value="Glyco_hydro_16"/>
    <property type="match status" value="1"/>
</dbReference>
<reference evidence="4 5" key="1">
    <citation type="submission" date="2015-06" db="EMBL/GenBank/DDBJ databases">
        <title>Draft genome of the ant-associated black yeast Phialophora attae CBS 131958.</title>
        <authorList>
            <person name="Moreno L.F."/>
            <person name="Stielow B.J."/>
            <person name="de Hoog S."/>
            <person name="Vicente V.A."/>
            <person name="Weiss V.A."/>
            <person name="de Vries M."/>
            <person name="Cruz L.M."/>
            <person name="Souza E.M."/>
        </authorList>
    </citation>
    <scope>NUCLEOTIDE SEQUENCE [LARGE SCALE GENOMIC DNA]</scope>
    <source>
        <strain evidence="4 5">CBS 131958</strain>
    </source>
</reference>
<comment type="caution">
    <text evidence="4">The sequence shown here is derived from an EMBL/GenBank/DDBJ whole genome shotgun (WGS) entry which is preliminary data.</text>
</comment>
<dbReference type="Gene3D" id="2.60.120.200">
    <property type="match status" value="1"/>
</dbReference>
<dbReference type="InterPro" id="IPR000757">
    <property type="entry name" value="Beta-glucanase-like"/>
</dbReference>
<dbReference type="GO" id="GO:0031505">
    <property type="term" value="P:fungal-type cell wall organization"/>
    <property type="evidence" value="ECO:0007669"/>
    <property type="project" value="TreeGrafter"/>
</dbReference>
<dbReference type="InterPro" id="IPR050546">
    <property type="entry name" value="Glycosyl_Hydrlase_16"/>
</dbReference>
<dbReference type="EMBL" id="LFJN01000001">
    <property type="protein sequence ID" value="KPI45941.1"/>
    <property type="molecule type" value="Genomic_DNA"/>
</dbReference>
<dbReference type="SUPFAM" id="SSF49899">
    <property type="entry name" value="Concanavalin A-like lectins/glucanases"/>
    <property type="match status" value="1"/>
</dbReference>
<dbReference type="Proteomes" id="UP000038010">
    <property type="component" value="Unassembled WGS sequence"/>
</dbReference>
<feature type="compositionally biased region" description="Polar residues" evidence="1">
    <location>
        <begin position="262"/>
        <end position="277"/>
    </location>
</feature>
<name>A0A0N0NS78_9EURO</name>
<dbReference type="GO" id="GO:0016757">
    <property type="term" value="F:glycosyltransferase activity"/>
    <property type="evidence" value="ECO:0007669"/>
    <property type="project" value="TreeGrafter"/>
</dbReference>
<dbReference type="AlphaFoldDB" id="A0A0N0NS78"/>
<dbReference type="OrthoDB" id="4781at2759"/>
<keyword evidence="4" id="KW-0378">Hydrolase</keyword>
<dbReference type="VEuPathDB" id="FungiDB:AB675_847"/>
<accession>A0A0N0NS78</accession>
<gene>
    <name evidence="4" type="ORF">AB675_847</name>
</gene>
<dbReference type="GO" id="GO:0009277">
    <property type="term" value="C:fungal-type cell wall"/>
    <property type="evidence" value="ECO:0007669"/>
    <property type="project" value="TreeGrafter"/>
</dbReference>
<protein>
    <submittedName>
        <fullName evidence="4">Putative glycosidase crf1</fullName>
    </submittedName>
</protein>
<keyword evidence="4" id="KW-0326">Glycosidase</keyword>
<dbReference type="GeneID" id="28740797"/>
<sequence length="505" mass="53481">MPSLLRSILPVLATVGYSTAQSFSNCNPISNPGVCPADPALGRSTSISFTQKSDSFAETGVVNYGQNGAEFTVAKSGDNPHITSGWYIMFGHVEFEIQAAPGQGIVSSAVLMSDVLDEIDWEWLGGDDNQVQSNYFRKGQVTVGYNRGAFHAVQGTHDGFHKYAIDWTAEQIVWSIDGQTVRVLEAGNAQNGDYPQTPMQIKVGSWAGGDPGNPQGTIEWAGGLTTYSNGPFTMYLKSIAVTDYSTGTAYTYSGTTGDWESIQSDGGSINPQGSGQPVATADQPAITSTVPNDSSAPLAFDPSDSASVYATRTGWPWTGTATASVVPPGWSIDGNGNIHPPSSGAVSTLPIWLLCSGIFFGVFFRLWPEASTINPSNASASPIGVLPQSSPSQTKISIGVIGAMPTTLETVPAAETISDASGQLVSTGNSTPAPTIQSGSHPTQPRNAWPQQYYGHERLFSRSEHSHNRVEEAHGHDAVYQPDVACNSHAIGLYNTVLHGYLDHE</sequence>
<dbReference type="PANTHER" id="PTHR10963:SF68">
    <property type="entry name" value="GLYCOSIDASE CRH1-RELATED"/>
    <property type="match status" value="1"/>
</dbReference>
<evidence type="ECO:0000256" key="2">
    <source>
        <dbReference type="SAM" id="SignalP"/>
    </source>
</evidence>
<dbReference type="RefSeq" id="XP_018005904.1">
    <property type="nucleotide sequence ID" value="XM_018148928.1"/>
</dbReference>
<evidence type="ECO:0000313" key="4">
    <source>
        <dbReference type="EMBL" id="KPI45941.1"/>
    </source>
</evidence>
<feature type="domain" description="GH16" evidence="3">
    <location>
        <begin position="4"/>
        <end position="229"/>
    </location>
</feature>
<keyword evidence="5" id="KW-1185">Reference proteome</keyword>
<dbReference type="InterPro" id="IPR013320">
    <property type="entry name" value="ConA-like_dom_sf"/>
</dbReference>
<feature type="region of interest" description="Disordered" evidence="1">
    <location>
        <begin position="262"/>
        <end position="281"/>
    </location>
</feature>
<feature type="signal peptide" evidence="2">
    <location>
        <begin position="1"/>
        <end position="20"/>
    </location>
</feature>